<reference evidence="2 3" key="1">
    <citation type="journal article" date="2011" name="Stand. Genomic Sci.">
        <title>Complete genome sequence of Treponema succinifaciens type strain (6091).</title>
        <authorList>
            <person name="Han C."/>
            <person name="Gronow S."/>
            <person name="Teshima H."/>
            <person name="Lapidus A."/>
            <person name="Nolan M."/>
            <person name="Lucas S."/>
            <person name="Hammon N."/>
            <person name="Deshpande S."/>
            <person name="Cheng J.F."/>
            <person name="Zeytun A."/>
            <person name="Tapia R."/>
            <person name="Goodwin L."/>
            <person name="Pitluck S."/>
            <person name="Liolios K."/>
            <person name="Pagani I."/>
            <person name="Ivanova N."/>
            <person name="Mavromatis K."/>
            <person name="Mikhailova N."/>
            <person name="Huntemann M."/>
            <person name="Pati A."/>
            <person name="Chen A."/>
            <person name="Palaniappan K."/>
            <person name="Land M."/>
            <person name="Hauser L."/>
            <person name="Brambilla E.M."/>
            <person name="Rohde M."/>
            <person name="Goker M."/>
            <person name="Woyke T."/>
            <person name="Bristow J."/>
            <person name="Eisen J.A."/>
            <person name="Markowitz V."/>
            <person name="Hugenholtz P."/>
            <person name="Kyrpides N.C."/>
            <person name="Klenk H.P."/>
            <person name="Detter J.C."/>
        </authorList>
    </citation>
    <scope>NUCLEOTIDE SEQUENCE [LARGE SCALE GENOMIC DNA]</scope>
    <source>
        <strain evidence="3">ATCC 33096 / DSM 2489 / 6091</strain>
    </source>
</reference>
<evidence type="ECO:0000313" key="3">
    <source>
        <dbReference type="Proteomes" id="UP000006852"/>
    </source>
</evidence>
<feature type="transmembrane region" description="Helical" evidence="1">
    <location>
        <begin position="12"/>
        <end position="29"/>
    </location>
</feature>
<dbReference type="STRING" id="869209.Tresu_2221"/>
<reference evidence="3" key="2">
    <citation type="submission" date="2011-04" db="EMBL/GenBank/DDBJ databases">
        <title>The complete genome of chromosome of Treponema succinifaciens DSM 2489.</title>
        <authorList>
            <person name="Lucas S."/>
            <person name="Copeland A."/>
            <person name="Lapidus A."/>
            <person name="Bruce D."/>
            <person name="Goodwin L."/>
            <person name="Pitluck S."/>
            <person name="Peters L."/>
            <person name="Kyrpides N."/>
            <person name="Mavromatis K."/>
            <person name="Ivanova N."/>
            <person name="Ovchinnikova G."/>
            <person name="Teshima H."/>
            <person name="Detter J.C."/>
            <person name="Tapia R."/>
            <person name="Han C."/>
            <person name="Land M."/>
            <person name="Hauser L."/>
            <person name="Markowitz V."/>
            <person name="Cheng J.-F."/>
            <person name="Hugenholtz P."/>
            <person name="Woyke T."/>
            <person name="Wu D."/>
            <person name="Gronow S."/>
            <person name="Wellnitz S."/>
            <person name="Brambilla E."/>
            <person name="Klenk H.-P."/>
            <person name="Eisen J.A."/>
        </authorList>
    </citation>
    <scope>NUCLEOTIDE SEQUENCE [LARGE SCALE GENOMIC DNA]</scope>
    <source>
        <strain evidence="3">ATCC 33096 / DSM 2489 / 6091</strain>
    </source>
</reference>
<feature type="transmembrane region" description="Helical" evidence="1">
    <location>
        <begin position="414"/>
        <end position="437"/>
    </location>
</feature>
<keyword evidence="1" id="KW-1133">Transmembrane helix</keyword>
<dbReference type="Pfam" id="PF07556">
    <property type="entry name" value="DUF1538"/>
    <property type="match status" value="2"/>
</dbReference>
<feature type="transmembrane region" description="Helical" evidence="1">
    <location>
        <begin position="272"/>
        <end position="293"/>
    </location>
</feature>
<feature type="transmembrane region" description="Helical" evidence="1">
    <location>
        <begin position="180"/>
        <end position="199"/>
    </location>
</feature>
<protein>
    <recommendedName>
        <fullName evidence="4">DUF1538 domain-containing protein</fullName>
    </recommendedName>
</protein>
<gene>
    <name evidence="2" type="ordered locus">Tresu_2221</name>
</gene>
<name>F2NTN1_TRES6</name>
<dbReference type="HOGENOM" id="CLU_026769_2_0_12"/>
<dbReference type="OrthoDB" id="9805989at2"/>
<feature type="transmembrane region" description="Helical" evidence="1">
    <location>
        <begin position="449"/>
        <end position="467"/>
    </location>
</feature>
<dbReference type="RefSeq" id="WP_013702342.1">
    <property type="nucleotide sequence ID" value="NC_015385.1"/>
</dbReference>
<feature type="transmembrane region" description="Helical" evidence="1">
    <location>
        <begin position="115"/>
        <end position="134"/>
    </location>
</feature>
<feature type="transmembrane region" description="Helical" evidence="1">
    <location>
        <begin position="35"/>
        <end position="57"/>
    </location>
</feature>
<evidence type="ECO:0000313" key="2">
    <source>
        <dbReference type="EMBL" id="AEB15090.1"/>
    </source>
</evidence>
<dbReference type="InterPro" id="IPR011435">
    <property type="entry name" value="UmpAB"/>
</dbReference>
<evidence type="ECO:0008006" key="4">
    <source>
        <dbReference type="Google" id="ProtNLM"/>
    </source>
</evidence>
<evidence type="ECO:0000256" key="1">
    <source>
        <dbReference type="SAM" id="Phobius"/>
    </source>
</evidence>
<organism evidence="2 3">
    <name type="scientific">Treponema succinifaciens (strain ATCC 33096 / DSM 2489 / 6091)</name>
    <dbReference type="NCBI Taxonomy" id="869209"/>
    <lineage>
        <taxon>Bacteria</taxon>
        <taxon>Pseudomonadati</taxon>
        <taxon>Spirochaetota</taxon>
        <taxon>Spirochaetia</taxon>
        <taxon>Spirochaetales</taxon>
        <taxon>Treponemataceae</taxon>
        <taxon>Treponema</taxon>
    </lineage>
</organism>
<feature type="transmembrane region" description="Helical" evidence="1">
    <location>
        <begin position="78"/>
        <end position="95"/>
    </location>
</feature>
<dbReference type="eggNOG" id="COG0589">
    <property type="taxonomic scope" value="Bacteria"/>
</dbReference>
<dbReference type="AlphaFoldDB" id="F2NTN1"/>
<accession>F2NTN1</accession>
<keyword evidence="3" id="KW-1185">Reference proteome</keyword>
<feature type="transmembrane region" description="Helical" evidence="1">
    <location>
        <begin position="386"/>
        <end position="408"/>
    </location>
</feature>
<feature type="transmembrane region" description="Helical" evidence="1">
    <location>
        <begin position="473"/>
        <end position="495"/>
    </location>
</feature>
<feature type="transmembrane region" description="Helical" evidence="1">
    <location>
        <begin position="141"/>
        <end position="160"/>
    </location>
</feature>
<feature type="transmembrane region" description="Helical" evidence="1">
    <location>
        <begin position="305"/>
        <end position="324"/>
    </location>
</feature>
<dbReference type="EMBL" id="CP002631">
    <property type="protein sequence ID" value="AEB15090.1"/>
    <property type="molecule type" value="Genomic_DNA"/>
</dbReference>
<dbReference type="Proteomes" id="UP000006852">
    <property type="component" value="Chromosome"/>
</dbReference>
<keyword evidence="1" id="KW-0812">Transmembrane</keyword>
<dbReference type="KEGG" id="tsu:Tresu_2221"/>
<feature type="transmembrane region" description="Helical" evidence="1">
    <location>
        <begin position="344"/>
        <end position="370"/>
    </location>
</feature>
<feature type="transmembrane region" description="Helical" evidence="1">
    <location>
        <begin position="211"/>
        <end position="231"/>
    </location>
</feature>
<keyword evidence="1" id="KW-0472">Membrane</keyword>
<proteinExistence type="predicted"/>
<dbReference type="GeneID" id="302999340"/>
<sequence length="506" mass="52912">MNLFQKFKETFFSVFPIMAIVLLLSVTVAPLSLNIIVRFIVGGILVVVGLTFFLLGVDIGILPIGERSGAALTSKKNLALLLSASFLIGVMVTIAEPDVQVLADQIKSLSSNVNKWGLVLGIALGVGFFITIGLCRTVFSLNLRTVLIISYIVLFSLAFVCPKELQGAAFDAGGATTGPMTVPFIMALGMGVASVRHAGSSKEGGTSDSSFGLTGIASIGPIAAVCVYGMILNLSGAGASSSVSSSAESSADNLQEGLSVFIEYLPEVVREVFMSMLPLVIMFAVFQILLLKLPPVQIRKVAQGILYCFFGLILFLVGADGGFMSAGKMLGSVLGQAAFSNGGIWVVLIILVSLLFGAITVCAEPAVWVLTEQVENVSGGNIRRKVILATLSLGVAASIALCMIRILYGFSLWYILIPGYAVALLLTFFSPPLFMGIAFDSGGVASGPMTSTFILSFTIGAASASGIDSAAGAFGVIALVAMTPLIAIQILGIIFKLKTRKKEVKQ</sequence>